<feature type="transmembrane region" description="Helical" evidence="1">
    <location>
        <begin position="106"/>
        <end position="128"/>
    </location>
</feature>
<evidence type="ECO:0000313" key="2">
    <source>
        <dbReference type="EMBL" id="MBP0614081.1"/>
    </source>
</evidence>
<organism evidence="2 3">
    <name type="scientific">Jiella mangrovi</name>
    <dbReference type="NCBI Taxonomy" id="2821407"/>
    <lineage>
        <taxon>Bacteria</taxon>
        <taxon>Pseudomonadati</taxon>
        <taxon>Pseudomonadota</taxon>
        <taxon>Alphaproteobacteria</taxon>
        <taxon>Hyphomicrobiales</taxon>
        <taxon>Aurantimonadaceae</taxon>
        <taxon>Jiella</taxon>
    </lineage>
</organism>
<dbReference type="InterPro" id="IPR046730">
    <property type="entry name" value="DUF6622"/>
</dbReference>
<protein>
    <submittedName>
        <fullName evidence="2">Uncharacterized protein</fullName>
    </submittedName>
</protein>
<keyword evidence="1" id="KW-0812">Transmembrane</keyword>
<dbReference type="Pfam" id="PF20327">
    <property type="entry name" value="DUF6622"/>
    <property type="match status" value="1"/>
</dbReference>
<dbReference type="RefSeq" id="WP_209592485.1">
    <property type="nucleotide sequence ID" value="NZ_JAGJCF010000001.1"/>
</dbReference>
<dbReference type="Proteomes" id="UP000678276">
    <property type="component" value="Unassembled WGS sequence"/>
</dbReference>
<sequence>MPHSILDIVAGTPFWVWLVLVLCVALGLSSSRPRTVSVRRLLVRPLALFAVSAYVLFAGGSAGHLAVAVWVLAVAAGASLAFLRARQLPVHPVEDAPGKVAIGGDLLPLVAVLALFVIDYGFGVLSSLDPALTARPEVPTMHAALGGLFGGLFVGRGLTLFWRAQPLAQAA</sequence>
<keyword evidence="1" id="KW-1133">Transmembrane helix</keyword>
<comment type="caution">
    <text evidence="2">The sequence shown here is derived from an EMBL/GenBank/DDBJ whole genome shotgun (WGS) entry which is preliminary data.</text>
</comment>
<feature type="transmembrane region" description="Helical" evidence="1">
    <location>
        <begin position="12"/>
        <end position="29"/>
    </location>
</feature>
<feature type="transmembrane region" description="Helical" evidence="1">
    <location>
        <begin position="41"/>
        <end position="59"/>
    </location>
</feature>
<feature type="transmembrane region" description="Helical" evidence="1">
    <location>
        <begin position="65"/>
        <end position="85"/>
    </location>
</feature>
<proteinExistence type="predicted"/>
<name>A0ABS4BBF5_9HYPH</name>
<keyword evidence="1" id="KW-0472">Membrane</keyword>
<keyword evidence="3" id="KW-1185">Reference proteome</keyword>
<evidence type="ECO:0000313" key="3">
    <source>
        <dbReference type="Proteomes" id="UP000678276"/>
    </source>
</evidence>
<reference evidence="2 3" key="1">
    <citation type="submission" date="2021-04" db="EMBL/GenBank/DDBJ databases">
        <title>Whole genome sequence of Jiella sp. KSK16Y-1.</title>
        <authorList>
            <person name="Tuo L."/>
        </authorList>
    </citation>
    <scope>NUCLEOTIDE SEQUENCE [LARGE SCALE GENOMIC DNA]</scope>
    <source>
        <strain evidence="2 3">KSK16Y-1</strain>
    </source>
</reference>
<evidence type="ECO:0000256" key="1">
    <source>
        <dbReference type="SAM" id="Phobius"/>
    </source>
</evidence>
<feature type="transmembrane region" description="Helical" evidence="1">
    <location>
        <begin position="140"/>
        <end position="162"/>
    </location>
</feature>
<accession>A0ABS4BBF5</accession>
<gene>
    <name evidence="2" type="ORF">J6595_00575</name>
</gene>
<dbReference type="EMBL" id="JAGJCF010000001">
    <property type="protein sequence ID" value="MBP0614081.1"/>
    <property type="molecule type" value="Genomic_DNA"/>
</dbReference>